<evidence type="ECO:0000313" key="1">
    <source>
        <dbReference type="EMBL" id="KAF7277557.1"/>
    </source>
</evidence>
<sequence>SSTVLRFLDPGPFLDEWRSVITFRGCFDMGTAAADNCLAPVYLNLIIFHVPTEILAAVQEKMPVRSRR</sequence>
<reference evidence="1" key="1">
    <citation type="submission" date="2020-08" db="EMBL/GenBank/DDBJ databases">
        <title>Genome sequencing and assembly of the red palm weevil Rhynchophorus ferrugineus.</title>
        <authorList>
            <person name="Dias G.B."/>
            <person name="Bergman C.M."/>
            <person name="Manee M."/>
        </authorList>
    </citation>
    <scope>NUCLEOTIDE SEQUENCE</scope>
    <source>
        <strain evidence="1">AA-2017</strain>
        <tissue evidence="1">Whole larva</tissue>
    </source>
</reference>
<dbReference type="AlphaFoldDB" id="A0A834IPA5"/>
<proteinExistence type="predicted"/>
<accession>A0A834IPA5</accession>
<name>A0A834IPA5_RHYFE</name>
<dbReference type="EMBL" id="JAACXV010000991">
    <property type="protein sequence ID" value="KAF7277557.1"/>
    <property type="molecule type" value="Genomic_DNA"/>
</dbReference>
<keyword evidence="2" id="KW-1185">Reference proteome</keyword>
<comment type="caution">
    <text evidence="1">The sequence shown here is derived from an EMBL/GenBank/DDBJ whole genome shotgun (WGS) entry which is preliminary data.</text>
</comment>
<organism evidence="1 2">
    <name type="scientific">Rhynchophorus ferrugineus</name>
    <name type="common">Red palm weevil</name>
    <name type="synonym">Curculio ferrugineus</name>
    <dbReference type="NCBI Taxonomy" id="354439"/>
    <lineage>
        <taxon>Eukaryota</taxon>
        <taxon>Metazoa</taxon>
        <taxon>Ecdysozoa</taxon>
        <taxon>Arthropoda</taxon>
        <taxon>Hexapoda</taxon>
        <taxon>Insecta</taxon>
        <taxon>Pterygota</taxon>
        <taxon>Neoptera</taxon>
        <taxon>Endopterygota</taxon>
        <taxon>Coleoptera</taxon>
        <taxon>Polyphaga</taxon>
        <taxon>Cucujiformia</taxon>
        <taxon>Curculionidae</taxon>
        <taxon>Dryophthorinae</taxon>
        <taxon>Rhynchophorus</taxon>
    </lineage>
</organism>
<gene>
    <name evidence="1" type="ORF">GWI33_006876</name>
</gene>
<protein>
    <submittedName>
        <fullName evidence="1">Uncharacterized protein</fullName>
    </submittedName>
</protein>
<feature type="non-terminal residue" evidence="1">
    <location>
        <position position="1"/>
    </location>
</feature>
<evidence type="ECO:0000313" key="2">
    <source>
        <dbReference type="Proteomes" id="UP000625711"/>
    </source>
</evidence>
<dbReference type="Proteomes" id="UP000625711">
    <property type="component" value="Unassembled WGS sequence"/>
</dbReference>